<evidence type="ECO:0000313" key="8">
    <source>
        <dbReference type="Proteomes" id="UP000799778"/>
    </source>
</evidence>
<name>A0A6A5XZW3_9PLEO</name>
<keyword evidence="2 4" id="KW-0378">Hydrolase</keyword>
<evidence type="ECO:0000256" key="1">
    <source>
        <dbReference type="ARBA" id="ARBA00022670"/>
    </source>
</evidence>
<feature type="domain" description="DUF7580" evidence="6">
    <location>
        <begin position="179"/>
        <end position="540"/>
    </location>
</feature>
<dbReference type="InterPro" id="IPR036852">
    <property type="entry name" value="Peptidase_S8/S53_dom_sf"/>
</dbReference>
<dbReference type="AlphaFoldDB" id="A0A6A5XZW3"/>
<evidence type="ECO:0000259" key="5">
    <source>
        <dbReference type="Pfam" id="PF00082"/>
    </source>
</evidence>
<feature type="domain" description="Peptidase S8/S53" evidence="5">
    <location>
        <begin position="673"/>
        <end position="910"/>
    </location>
</feature>
<evidence type="ECO:0000256" key="2">
    <source>
        <dbReference type="ARBA" id="ARBA00022801"/>
    </source>
</evidence>
<feature type="active site" description="Charge relay system" evidence="4">
    <location>
        <position position="715"/>
    </location>
</feature>
<dbReference type="PRINTS" id="PR00723">
    <property type="entry name" value="SUBTILISIN"/>
</dbReference>
<dbReference type="Gene3D" id="3.40.50.200">
    <property type="entry name" value="Peptidase S8/S53 domain"/>
    <property type="match status" value="1"/>
</dbReference>
<dbReference type="GO" id="GO:0006508">
    <property type="term" value="P:proteolysis"/>
    <property type="evidence" value="ECO:0007669"/>
    <property type="project" value="UniProtKB-KW"/>
</dbReference>
<dbReference type="PANTHER" id="PTHR35186">
    <property type="entry name" value="ANK_REP_REGION DOMAIN-CONTAINING PROTEIN"/>
    <property type="match status" value="1"/>
</dbReference>
<dbReference type="Pfam" id="PF24476">
    <property type="entry name" value="DUF7580"/>
    <property type="match status" value="1"/>
</dbReference>
<keyword evidence="1 4" id="KW-0645">Protease</keyword>
<evidence type="ECO:0000313" key="7">
    <source>
        <dbReference type="EMBL" id="KAF2018140.1"/>
    </source>
</evidence>
<keyword evidence="8" id="KW-1185">Reference proteome</keyword>
<dbReference type="InterPro" id="IPR015500">
    <property type="entry name" value="Peptidase_S8_subtilisin-rel"/>
</dbReference>
<dbReference type="InterPro" id="IPR056002">
    <property type="entry name" value="DUF7580"/>
</dbReference>
<accession>A0A6A5XZW3</accession>
<sequence>MEFSATRARERKVPANDPATGLVKQTTATLQEIAQYLTTQKTHREVRAFGYHLLAYCHIVIDYAQQLEAAPENTLAHTILQFYESLVTTTVDWSSLGLENSNCYPRIQALHRWWGRTPQDLHEWPKYINVEARIDTSAFLKSLDEWETVIKNKSLDYNSSTKYGQRNKISKSFVLEIPKAATSLFQTLSTTVNATCKCHKSKDFNARIGLSTHRKSLSDDGPDFDMFWSFGNVEQSKLEKWLEAHVQVSELPVYSPKTHEPTVRFQLPSVKTSAHIERCPSNYKRTKTICAPMSIRNKATSKCLEMTLEEDSLLWKFPPTKRRKNFDRFDDRKPAVTLRDIIANNTESLSRKSIGIISILISYSVLHFSDTPWLQQNWDSRDVLFFYTSSKAVPIKPYLQVRLTENPSNGSSHSSDTDIIIEDNFDDDLTSHPFPIAVSLAIVLLELYLGKPFPTLTHQYDAEWRDEGMLNNWMTAASLFDNYEAGNQDKVSENPGFHHAIKQCLNQAFWLDDTGKRYTDTKLREMIYRHIILPLEEEFSKAFAYVKVEELDAYAWDVDLKYGHEISDSHICSNIVHCICKAQNTASACLMSCRNDFGEIRLEMGARRTVIPGQIKSSKVSHSGGVFHDDTTPDEGCTELQCTGYAAWKNEFENVYFEFITRPMSKSFVPPPVKIAILDTGADRYHPKLRTGNIQDCRNFVPGQDINDISDNSGHGTHITGIFIDYVQHAEIYMAKISGDDKLDPRVIAQAIKYAVDEWEVDVISMSLGFSMRVDGYEDLECAIKYADDSALIFAAASNGGGNTTRDYPARDKHAFCIHSTNAYGNRSDFSPTALENACNFATIGEAVRSAWPESLYTHTGKMWDRTFELHKSGTSFATPIAASIVAFILLFAKLHLQDDDVESLKRHSTMESILLEISAPKRGVKKRDEYDYLHLSRHPHNFFSLNEDVESIKSRIRAIIRSSG</sequence>
<feature type="active site" description="Charge relay system" evidence="4">
    <location>
        <position position="679"/>
    </location>
</feature>
<dbReference type="RefSeq" id="XP_033386479.1">
    <property type="nucleotide sequence ID" value="XM_033530965.1"/>
</dbReference>
<feature type="active site" description="Charge relay system" evidence="4">
    <location>
        <position position="876"/>
    </location>
</feature>
<gene>
    <name evidence="7" type="ORF">BU24DRAFT_449662</name>
</gene>
<dbReference type="Pfam" id="PF00082">
    <property type="entry name" value="Peptidase_S8"/>
    <property type="match status" value="1"/>
</dbReference>
<dbReference type="InterPro" id="IPR000209">
    <property type="entry name" value="Peptidase_S8/S53_dom"/>
</dbReference>
<dbReference type="EMBL" id="ML978068">
    <property type="protein sequence ID" value="KAF2018140.1"/>
    <property type="molecule type" value="Genomic_DNA"/>
</dbReference>
<evidence type="ECO:0000256" key="3">
    <source>
        <dbReference type="ARBA" id="ARBA00022825"/>
    </source>
</evidence>
<dbReference type="Proteomes" id="UP000799778">
    <property type="component" value="Unassembled WGS sequence"/>
</dbReference>
<dbReference type="PANTHER" id="PTHR35186:SF4">
    <property type="entry name" value="PRION-INHIBITION AND PROPAGATION HELO DOMAIN-CONTAINING PROTEIN"/>
    <property type="match status" value="1"/>
</dbReference>
<reference evidence="7" key="1">
    <citation type="journal article" date="2020" name="Stud. Mycol.">
        <title>101 Dothideomycetes genomes: a test case for predicting lifestyles and emergence of pathogens.</title>
        <authorList>
            <person name="Haridas S."/>
            <person name="Albert R."/>
            <person name="Binder M."/>
            <person name="Bloem J."/>
            <person name="Labutti K."/>
            <person name="Salamov A."/>
            <person name="Andreopoulos B."/>
            <person name="Baker S."/>
            <person name="Barry K."/>
            <person name="Bills G."/>
            <person name="Bluhm B."/>
            <person name="Cannon C."/>
            <person name="Castanera R."/>
            <person name="Culley D."/>
            <person name="Daum C."/>
            <person name="Ezra D."/>
            <person name="Gonzalez J."/>
            <person name="Henrissat B."/>
            <person name="Kuo A."/>
            <person name="Liang C."/>
            <person name="Lipzen A."/>
            <person name="Lutzoni F."/>
            <person name="Magnuson J."/>
            <person name="Mondo S."/>
            <person name="Nolan M."/>
            <person name="Ohm R."/>
            <person name="Pangilinan J."/>
            <person name="Park H.-J."/>
            <person name="Ramirez L."/>
            <person name="Alfaro M."/>
            <person name="Sun H."/>
            <person name="Tritt A."/>
            <person name="Yoshinaga Y."/>
            <person name="Zwiers L.-H."/>
            <person name="Turgeon B."/>
            <person name="Goodwin S."/>
            <person name="Spatafora J."/>
            <person name="Crous P."/>
            <person name="Grigoriev I."/>
        </authorList>
    </citation>
    <scope>NUCLEOTIDE SEQUENCE</scope>
    <source>
        <strain evidence="7">CBS 175.79</strain>
    </source>
</reference>
<protein>
    <submittedName>
        <fullName evidence="7">Uncharacterized protein</fullName>
    </submittedName>
</protein>
<comment type="similarity">
    <text evidence="4">Belongs to the peptidase S8 family.</text>
</comment>
<dbReference type="GO" id="GO:0004252">
    <property type="term" value="F:serine-type endopeptidase activity"/>
    <property type="evidence" value="ECO:0007669"/>
    <property type="project" value="UniProtKB-UniRule"/>
</dbReference>
<organism evidence="7 8">
    <name type="scientific">Aaosphaeria arxii CBS 175.79</name>
    <dbReference type="NCBI Taxonomy" id="1450172"/>
    <lineage>
        <taxon>Eukaryota</taxon>
        <taxon>Fungi</taxon>
        <taxon>Dikarya</taxon>
        <taxon>Ascomycota</taxon>
        <taxon>Pezizomycotina</taxon>
        <taxon>Dothideomycetes</taxon>
        <taxon>Pleosporomycetidae</taxon>
        <taxon>Pleosporales</taxon>
        <taxon>Pleosporales incertae sedis</taxon>
        <taxon>Aaosphaeria</taxon>
    </lineage>
</organism>
<keyword evidence="3 4" id="KW-0720">Serine protease</keyword>
<dbReference type="SUPFAM" id="SSF52743">
    <property type="entry name" value="Subtilisin-like"/>
    <property type="match status" value="1"/>
</dbReference>
<dbReference type="PROSITE" id="PS51892">
    <property type="entry name" value="SUBTILASE"/>
    <property type="match status" value="1"/>
</dbReference>
<proteinExistence type="inferred from homology"/>
<dbReference type="GeneID" id="54288362"/>
<dbReference type="OrthoDB" id="206201at2759"/>
<evidence type="ECO:0000259" key="6">
    <source>
        <dbReference type="Pfam" id="PF24476"/>
    </source>
</evidence>
<evidence type="ECO:0000256" key="4">
    <source>
        <dbReference type="PROSITE-ProRule" id="PRU01240"/>
    </source>
</evidence>